<comment type="caution">
    <text evidence="3">The sequence shown here is derived from an EMBL/GenBank/DDBJ whole genome shotgun (WGS) entry which is preliminary data.</text>
</comment>
<keyword evidence="1" id="KW-1133">Transmembrane helix</keyword>
<feature type="transmembrane region" description="Helical" evidence="1">
    <location>
        <begin position="21"/>
        <end position="44"/>
    </location>
</feature>
<proteinExistence type="predicted"/>
<dbReference type="EMBL" id="CAJNAU010000214">
    <property type="protein sequence ID" value="CAE6867320.1"/>
    <property type="molecule type" value="Genomic_DNA"/>
</dbReference>
<feature type="transmembrane region" description="Helical" evidence="1">
    <location>
        <begin position="108"/>
        <end position="126"/>
    </location>
</feature>
<organism evidence="3 4">
    <name type="scientific">Paraburkholderia aspalathi</name>
    <dbReference type="NCBI Taxonomy" id="1324617"/>
    <lineage>
        <taxon>Bacteria</taxon>
        <taxon>Pseudomonadati</taxon>
        <taxon>Pseudomonadota</taxon>
        <taxon>Betaproteobacteria</taxon>
        <taxon>Burkholderiales</taxon>
        <taxon>Burkholderiaceae</taxon>
        <taxon>Paraburkholderia</taxon>
    </lineage>
</organism>
<dbReference type="InterPro" id="IPR002656">
    <property type="entry name" value="Acyl_transf_3_dom"/>
</dbReference>
<feature type="transmembrane region" description="Helical" evidence="1">
    <location>
        <begin position="174"/>
        <end position="191"/>
    </location>
</feature>
<feature type="transmembrane region" description="Helical" evidence="1">
    <location>
        <begin position="81"/>
        <end position="101"/>
    </location>
</feature>
<keyword evidence="1" id="KW-0472">Membrane</keyword>
<evidence type="ECO:0000313" key="4">
    <source>
        <dbReference type="Proteomes" id="UP000674425"/>
    </source>
</evidence>
<dbReference type="Pfam" id="PF01757">
    <property type="entry name" value="Acyl_transf_3"/>
    <property type="match status" value="1"/>
</dbReference>
<keyword evidence="4" id="KW-1185">Reference proteome</keyword>
<feature type="transmembrane region" description="Helical" evidence="1">
    <location>
        <begin position="272"/>
        <end position="292"/>
    </location>
</feature>
<feature type="domain" description="Acyltransferase 3" evidence="2">
    <location>
        <begin position="15"/>
        <end position="261"/>
    </location>
</feature>
<dbReference type="RefSeq" id="WP_200622975.1">
    <property type="nucleotide sequence ID" value="NZ_CAJNAU010000214.1"/>
</dbReference>
<protein>
    <recommendedName>
        <fullName evidence="2">Acyltransferase 3 domain-containing protein</fullName>
    </recommendedName>
</protein>
<evidence type="ECO:0000313" key="3">
    <source>
        <dbReference type="EMBL" id="CAE6867320.1"/>
    </source>
</evidence>
<evidence type="ECO:0000259" key="2">
    <source>
        <dbReference type="Pfam" id="PF01757"/>
    </source>
</evidence>
<dbReference type="PANTHER" id="PTHR23028">
    <property type="entry name" value="ACETYLTRANSFERASE"/>
    <property type="match status" value="1"/>
</dbReference>
<gene>
    <name evidence="3" type="ORF">R69658_07938</name>
</gene>
<dbReference type="Proteomes" id="UP000674425">
    <property type="component" value="Unassembled WGS sequence"/>
</dbReference>
<reference evidence="3 4" key="1">
    <citation type="submission" date="2021-02" db="EMBL/GenBank/DDBJ databases">
        <authorList>
            <person name="Vanwijnsberghe S."/>
        </authorList>
    </citation>
    <scope>NUCLEOTIDE SEQUENCE [LARGE SCALE GENOMIC DNA]</scope>
    <source>
        <strain evidence="3 4">R-69658</strain>
    </source>
</reference>
<feature type="transmembrane region" description="Helical" evidence="1">
    <location>
        <begin position="197"/>
        <end position="218"/>
    </location>
</feature>
<accession>A0ABM8T859</accession>
<name>A0ABM8T859_9BURK</name>
<evidence type="ECO:0000256" key="1">
    <source>
        <dbReference type="SAM" id="Phobius"/>
    </source>
</evidence>
<sequence>MSVTSRKPVQAYRPDIDGLRAAAVISVVIFHAFPGTLAGGFAGVDIFFAISGYLISQHIIETLDQGRFSLIDFYARRIKRIYPALITVMVTSLAAGIVLMASGELKQLASDALASVAFVANIYFYMTRDYFSQGASTSALLHLWSLGVEEQYYIVWPIALFLLWRFVSRRVATIAIAAGIVLSLASSIFLSGTHAIAAFYLPVTRFWELLFGSTLAWVEFHSGERRTALARDTALAWRLTLRDFASFAGVALIAVSLALFDPKIVFPGWRAALPAGGATLIISAGPAAWCYVPA</sequence>
<feature type="transmembrane region" description="Helical" evidence="1">
    <location>
        <begin position="239"/>
        <end position="260"/>
    </location>
</feature>
<feature type="transmembrane region" description="Helical" evidence="1">
    <location>
        <begin position="151"/>
        <end position="167"/>
    </location>
</feature>
<keyword evidence="1" id="KW-0812">Transmembrane</keyword>
<dbReference type="PANTHER" id="PTHR23028:SF53">
    <property type="entry name" value="ACYL_TRANSF_3 DOMAIN-CONTAINING PROTEIN"/>
    <property type="match status" value="1"/>
</dbReference>
<dbReference type="InterPro" id="IPR050879">
    <property type="entry name" value="Acyltransferase_3"/>
</dbReference>